<comment type="subcellular location">
    <subcellularLocation>
        <location evidence="2">Membrane</location>
    </subcellularLocation>
</comment>
<feature type="transmembrane region" description="Helical" evidence="15">
    <location>
        <begin position="186"/>
        <end position="208"/>
    </location>
</feature>
<feature type="coiled-coil region" evidence="14">
    <location>
        <begin position="233"/>
        <end position="298"/>
    </location>
</feature>
<dbReference type="SUPFAM" id="SSF47384">
    <property type="entry name" value="Homodimeric domain of signal transducing histidine kinase"/>
    <property type="match status" value="1"/>
</dbReference>
<evidence type="ECO:0000256" key="15">
    <source>
        <dbReference type="SAM" id="Phobius"/>
    </source>
</evidence>
<keyword evidence="19" id="KW-1185">Reference proteome</keyword>
<dbReference type="CDD" id="cd17546">
    <property type="entry name" value="REC_hyHK_CKI1_RcsC-like"/>
    <property type="match status" value="1"/>
</dbReference>
<dbReference type="CDD" id="cd00082">
    <property type="entry name" value="HisKA"/>
    <property type="match status" value="1"/>
</dbReference>
<feature type="domain" description="Histidine kinase" evidence="16">
    <location>
        <begin position="305"/>
        <end position="526"/>
    </location>
</feature>
<dbReference type="InterPro" id="IPR036097">
    <property type="entry name" value="HisK_dim/P_sf"/>
</dbReference>
<dbReference type="InterPro" id="IPR003661">
    <property type="entry name" value="HisK_dim/P_dom"/>
</dbReference>
<evidence type="ECO:0000256" key="6">
    <source>
        <dbReference type="ARBA" id="ARBA00022692"/>
    </source>
</evidence>
<keyword evidence="6 15" id="KW-0812">Transmembrane</keyword>
<evidence type="ECO:0000256" key="3">
    <source>
        <dbReference type="ARBA" id="ARBA00012438"/>
    </source>
</evidence>
<feature type="transmembrane region" description="Helical" evidence="15">
    <location>
        <begin position="75"/>
        <end position="93"/>
    </location>
</feature>
<comment type="caution">
    <text evidence="18">The sequence shown here is derived from an EMBL/GenBank/DDBJ whole genome shotgun (WGS) entry which is preliminary data.</text>
</comment>
<protein>
    <recommendedName>
        <fullName evidence="3">histidine kinase</fullName>
        <ecNumber evidence="3">2.7.13.3</ecNumber>
    </recommendedName>
</protein>
<evidence type="ECO:0000256" key="12">
    <source>
        <dbReference type="ARBA" id="ARBA00023136"/>
    </source>
</evidence>
<feature type="transmembrane region" description="Helical" evidence="15">
    <location>
        <begin position="152"/>
        <end position="174"/>
    </location>
</feature>
<dbReference type="Pfam" id="PF00072">
    <property type="entry name" value="Response_reg"/>
    <property type="match status" value="2"/>
</dbReference>
<dbReference type="GO" id="GO:0000155">
    <property type="term" value="F:phosphorelay sensor kinase activity"/>
    <property type="evidence" value="ECO:0007669"/>
    <property type="project" value="InterPro"/>
</dbReference>
<keyword evidence="4 13" id="KW-0597">Phosphoprotein</keyword>
<evidence type="ECO:0000259" key="17">
    <source>
        <dbReference type="PROSITE" id="PS50110"/>
    </source>
</evidence>
<evidence type="ECO:0000256" key="13">
    <source>
        <dbReference type="PROSITE-ProRule" id="PRU00169"/>
    </source>
</evidence>
<evidence type="ECO:0000259" key="16">
    <source>
        <dbReference type="PROSITE" id="PS50109"/>
    </source>
</evidence>
<evidence type="ECO:0000256" key="4">
    <source>
        <dbReference type="ARBA" id="ARBA00022553"/>
    </source>
</evidence>
<dbReference type="CDD" id="cd00156">
    <property type="entry name" value="REC"/>
    <property type="match status" value="1"/>
</dbReference>
<dbReference type="PANTHER" id="PTHR45339">
    <property type="entry name" value="HYBRID SIGNAL TRANSDUCTION HISTIDINE KINASE J"/>
    <property type="match status" value="1"/>
</dbReference>
<dbReference type="PROSITE" id="PS50109">
    <property type="entry name" value="HIS_KIN"/>
    <property type="match status" value="1"/>
</dbReference>
<sequence length="801" mass="89574">MCKYNPFRGPVIFIKDNQIGFVYVYTRMKIKREDFNLFVHQKDEKHKITQISLVAITVAAFMAVGLLLLGLALPAYNIIAFCIVASIVAILYFEGKIKEIALINTIIANVFITSGIVLHGLKGGGYLYFFAFYMGLPHIFSTDKPHQKKLFFCYLLTTVCLLGCLFFVPERSVWENYNEEVYKKSFYVNCVAAIAMCMGFSYKGVVFARQHAARLFHQKEKALKLNTLLAEKSAELSRQALVLQRANEDLQAQSEELQAQAEELQVQSEELQAQTEELADKNDQLLKERQRADEANAAKSIFLANMSHEIRTPMNGILGMSHLLSDTALDDEQREYVKIINSSSDALVSIINDILDYSKIESGNLKIESYPYQLHEGIEGVLDLFATKACEKGIDLVYDIDPDVPKTIVTDGLRLRQILINLVGNALKFTSKGEVFIKVSKKPSATAECQICFAIRDSGIGIPAEKVSQLFDAFMQVDASTTRKYGGTGLGLSISKFLIELLGGEIEVESKLNEGATFSFYISATAIQEEHETAPPVDLPNAVLLVDDNETLREVSKKWFEELELKLSTASNGKEALDILERGGVFDLVITDKIMLGMDGVELLQQIRHKQTDLPVVLTDYPRASTSKAQLAAFSDYLPKPIKKHRLIHLLKSFKGTPIREKTAVKKAYDADFSKQHPLEILIAEDNLINQKLAERVLQKLGYSPKLANNGAEALEACRNKNFDVVLMDMLMPEMDGLTATRLIRNTLPQQPKIIAMTANAMPQDREACLQAGMDDYISKPFKLDDLTNALSTAAKETHER</sequence>
<evidence type="ECO:0000256" key="2">
    <source>
        <dbReference type="ARBA" id="ARBA00004370"/>
    </source>
</evidence>
<gene>
    <name evidence="18" type="ORF">BCY91_12990</name>
</gene>
<evidence type="ECO:0000313" key="18">
    <source>
        <dbReference type="EMBL" id="RKD19514.1"/>
    </source>
</evidence>
<dbReference type="InterPro" id="IPR003594">
    <property type="entry name" value="HATPase_dom"/>
</dbReference>
<evidence type="ECO:0000256" key="8">
    <source>
        <dbReference type="ARBA" id="ARBA00022777"/>
    </source>
</evidence>
<feature type="modified residue" description="4-aspartylphosphate" evidence="13">
    <location>
        <position position="729"/>
    </location>
</feature>
<dbReference type="SUPFAM" id="SSF52172">
    <property type="entry name" value="CheY-like"/>
    <property type="match status" value="2"/>
</dbReference>
<dbReference type="PROSITE" id="PS50110">
    <property type="entry name" value="RESPONSE_REGULATORY"/>
    <property type="match status" value="2"/>
</dbReference>
<dbReference type="FunFam" id="1.10.287.130:FF:000004">
    <property type="entry name" value="Ethylene receptor 1"/>
    <property type="match status" value="1"/>
</dbReference>
<dbReference type="Pfam" id="PF02518">
    <property type="entry name" value="HATPase_c"/>
    <property type="match status" value="1"/>
</dbReference>
<dbReference type="Gene3D" id="1.10.287.130">
    <property type="match status" value="1"/>
</dbReference>
<evidence type="ECO:0000256" key="7">
    <source>
        <dbReference type="ARBA" id="ARBA00022741"/>
    </source>
</evidence>
<feature type="transmembrane region" description="Helical" evidence="15">
    <location>
        <begin position="51"/>
        <end position="69"/>
    </location>
</feature>
<proteinExistence type="predicted"/>
<feature type="domain" description="Response regulatory" evidence="17">
    <location>
        <begin position="542"/>
        <end position="655"/>
    </location>
</feature>
<dbReference type="Pfam" id="PF00512">
    <property type="entry name" value="HisKA"/>
    <property type="match status" value="1"/>
</dbReference>
<evidence type="ECO:0000256" key="10">
    <source>
        <dbReference type="ARBA" id="ARBA00022989"/>
    </source>
</evidence>
<evidence type="ECO:0000256" key="9">
    <source>
        <dbReference type="ARBA" id="ARBA00022840"/>
    </source>
</evidence>
<evidence type="ECO:0000256" key="5">
    <source>
        <dbReference type="ARBA" id="ARBA00022679"/>
    </source>
</evidence>
<keyword evidence="8" id="KW-0418">Kinase</keyword>
<evidence type="ECO:0000313" key="19">
    <source>
        <dbReference type="Proteomes" id="UP000283433"/>
    </source>
</evidence>
<evidence type="ECO:0000256" key="14">
    <source>
        <dbReference type="SAM" id="Coils"/>
    </source>
</evidence>
<keyword evidence="5" id="KW-0808">Transferase</keyword>
<reference evidence="18 19" key="1">
    <citation type="submission" date="2016-07" db="EMBL/GenBank/DDBJ databases">
        <title>Genome of Pelobium manganitolerans.</title>
        <authorList>
            <person name="Wu S."/>
            <person name="Wang G."/>
        </authorList>
    </citation>
    <scope>NUCLEOTIDE SEQUENCE [LARGE SCALE GENOMIC DNA]</scope>
    <source>
        <strain evidence="18 19">YS-25</strain>
    </source>
</reference>
<dbReference type="EMBL" id="MBTA01000002">
    <property type="protein sequence ID" value="RKD19514.1"/>
    <property type="molecule type" value="Genomic_DNA"/>
</dbReference>
<dbReference type="FunFam" id="3.30.565.10:FF:000010">
    <property type="entry name" value="Sensor histidine kinase RcsC"/>
    <property type="match status" value="1"/>
</dbReference>
<dbReference type="Gene3D" id="3.30.565.10">
    <property type="entry name" value="Histidine kinase-like ATPase, C-terminal domain"/>
    <property type="match status" value="1"/>
</dbReference>
<name>A0A419SAM0_9SPHI</name>
<dbReference type="AlphaFoldDB" id="A0A419SAM0"/>
<dbReference type="Proteomes" id="UP000283433">
    <property type="component" value="Unassembled WGS sequence"/>
</dbReference>
<keyword evidence="14" id="KW-0175">Coiled coil</keyword>
<dbReference type="CDD" id="cd16922">
    <property type="entry name" value="HATPase_EvgS-ArcB-TorS-like"/>
    <property type="match status" value="1"/>
</dbReference>
<dbReference type="PRINTS" id="PR00344">
    <property type="entry name" value="BCTRLSENSOR"/>
</dbReference>
<dbReference type="SMART" id="SM00388">
    <property type="entry name" value="HisKA"/>
    <property type="match status" value="1"/>
</dbReference>
<dbReference type="PANTHER" id="PTHR45339:SF1">
    <property type="entry name" value="HYBRID SIGNAL TRANSDUCTION HISTIDINE KINASE J"/>
    <property type="match status" value="1"/>
</dbReference>
<dbReference type="InterPro" id="IPR036890">
    <property type="entry name" value="HATPase_C_sf"/>
</dbReference>
<dbReference type="GO" id="GO:0005524">
    <property type="term" value="F:ATP binding"/>
    <property type="evidence" value="ECO:0007669"/>
    <property type="project" value="UniProtKB-KW"/>
</dbReference>
<evidence type="ECO:0000256" key="1">
    <source>
        <dbReference type="ARBA" id="ARBA00000085"/>
    </source>
</evidence>
<dbReference type="EC" id="2.7.13.3" evidence="3"/>
<accession>A0A419SAM0</accession>
<dbReference type="Gene3D" id="3.40.50.2300">
    <property type="match status" value="2"/>
</dbReference>
<dbReference type="SUPFAM" id="SSF55874">
    <property type="entry name" value="ATPase domain of HSP90 chaperone/DNA topoisomerase II/histidine kinase"/>
    <property type="match status" value="1"/>
</dbReference>
<keyword evidence="7" id="KW-0547">Nucleotide-binding</keyword>
<keyword evidence="10 15" id="KW-1133">Transmembrane helix</keyword>
<keyword evidence="12 15" id="KW-0472">Membrane</keyword>
<dbReference type="GO" id="GO:0016020">
    <property type="term" value="C:membrane"/>
    <property type="evidence" value="ECO:0007669"/>
    <property type="project" value="UniProtKB-SubCell"/>
</dbReference>
<dbReference type="InterPro" id="IPR001789">
    <property type="entry name" value="Sig_transdc_resp-reg_receiver"/>
</dbReference>
<dbReference type="InterPro" id="IPR005467">
    <property type="entry name" value="His_kinase_dom"/>
</dbReference>
<evidence type="ECO:0000256" key="11">
    <source>
        <dbReference type="ARBA" id="ARBA00023012"/>
    </source>
</evidence>
<comment type="catalytic activity">
    <reaction evidence="1">
        <text>ATP + protein L-histidine = ADP + protein N-phospho-L-histidine.</text>
        <dbReference type="EC" id="2.7.13.3"/>
    </reaction>
</comment>
<keyword evidence="9" id="KW-0067">ATP-binding</keyword>
<dbReference type="SMART" id="SM00387">
    <property type="entry name" value="HATPase_c"/>
    <property type="match status" value="1"/>
</dbReference>
<feature type="modified residue" description="4-aspartylphosphate" evidence="13">
    <location>
        <position position="592"/>
    </location>
</feature>
<dbReference type="InterPro" id="IPR011006">
    <property type="entry name" value="CheY-like_superfamily"/>
</dbReference>
<dbReference type="SMART" id="SM00448">
    <property type="entry name" value="REC"/>
    <property type="match status" value="2"/>
</dbReference>
<keyword evidence="11" id="KW-0902">Two-component regulatory system</keyword>
<organism evidence="18 19">
    <name type="scientific">Pelobium manganitolerans</name>
    <dbReference type="NCBI Taxonomy" id="1842495"/>
    <lineage>
        <taxon>Bacteria</taxon>
        <taxon>Pseudomonadati</taxon>
        <taxon>Bacteroidota</taxon>
        <taxon>Sphingobacteriia</taxon>
        <taxon>Sphingobacteriales</taxon>
        <taxon>Sphingobacteriaceae</taxon>
        <taxon>Pelobium</taxon>
    </lineage>
</organism>
<feature type="domain" description="Response regulatory" evidence="17">
    <location>
        <begin position="680"/>
        <end position="795"/>
    </location>
</feature>
<dbReference type="InterPro" id="IPR004358">
    <property type="entry name" value="Sig_transdc_His_kin-like_C"/>
</dbReference>